<dbReference type="PANTHER" id="PTHR13604">
    <property type="entry name" value="DC12-RELATED"/>
    <property type="match status" value="1"/>
</dbReference>
<dbReference type="Pfam" id="PF02586">
    <property type="entry name" value="SRAP"/>
    <property type="match status" value="1"/>
</dbReference>
<keyword evidence="7" id="KW-0456">Lyase</keyword>
<evidence type="ECO:0000313" key="9">
    <source>
        <dbReference type="EMBL" id="MCU7378599.1"/>
    </source>
</evidence>
<dbReference type="SUPFAM" id="SSF143081">
    <property type="entry name" value="BB1717-like"/>
    <property type="match status" value="1"/>
</dbReference>
<dbReference type="InterPro" id="IPR036590">
    <property type="entry name" value="SRAP-like"/>
</dbReference>
<dbReference type="PANTHER" id="PTHR13604:SF0">
    <property type="entry name" value="ABASIC SITE PROCESSING PROTEIN HMCES"/>
    <property type="match status" value="1"/>
</dbReference>
<evidence type="ECO:0000256" key="8">
    <source>
        <dbReference type="RuleBase" id="RU364100"/>
    </source>
</evidence>
<dbReference type="GO" id="GO:0008233">
    <property type="term" value="F:peptidase activity"/>
    <property type="evidence" value="ECO:0007669"/>
    <property type="project" value="UniProtKB-KW"/>
</dbReference>
<keyword evidence="6" id="KW-0238">DNA-binding</keyword>
<accession>A0A9J6QUM7</accession>
<evidence type="ECO:0000256" key="2">
    <source>
        <dbReference type="ARBA" id="ARBA00022670"/>
    </source>
</evidence>
<dbReference type="GO" id="GO:0016829">
    <property type="term" value="F:lyase activity"/>
    <property type="evidence" value="ECO:0007669"/>
    <property type="project" value="UniProtKB-KW"/>
</dbReference>
<dbReference type="GO" id="GO:0106300">
    <property type="term" value="P:protein-DNA covalent cross-linking repair"/>
    <property type="evidence" value="ECO:0007669"/>
    <property type="project" value="InterPro"/>
</dbReference>
<keyword evidence="2 8" id="KW-0645">Protease</keyword>
<keyword evidence="5" id="KW-0190">Covalent protein-DNA linkage</keyword>
<comment type="caution">
    <text evidence="9">The sequence shown here is derived from an EMBL/GenBank/DDBJ whole genome shotgun (WGS) entry which is preliminary data.</text>
</comment>
<dbReference type="RefSeq" id="WP_253019979.1">
    <property type="nucleotide sequence ID" value="NZ_JAOSHN010000003.1"/>
</dbReference>
<dbReference type="AlphaFoldDB" id="A0A9J6QUM7"/>
<dbReference type="GO" id="GO:0003697">
    <property type="term" value="F:single-stranded DNA binding"/>
    <property type="evidence" value="ECO:0007669"/>
    <property type="project" value="InterPro"/>
</dbReference>
<protein>
    <recommendedName>
        <fullName evidence="8">Abasic site processing protein</fullName>
        <ecNumber evidence="8">3.4.-.-</ecNumber>
    </recommendedName>
</protein>
<keyword evidence="4 8" id="KW-0378">Hydrolase</keyword>
<evidence type="ECO:0000256" key="7">
    <source>
        <dbReference type="ARBA" id="ARBA00023239"/>
    </source>
</evidence>
<gene>
    <name evidence="9" type="ORF">OBO34_09560</name>
</gene>
<dbReference type="Proteomes" id="UP001065549">
    <property type="component" value="Unassembled WGS sequence"/>
</dbReference>
<dbReference type="GO" id="GO:0006508">
    <property type="term" value="P:proteolysis"/>
    <property type="evidence" value="ECO:0007669"/>
    <property type="project" value="UniProtKB-KW"/>
</dbReference>
<evidence type="ECO:0000256" key="5">
    <source>
        <dbReference type="ARBA" id="ARBA00023124"/>
    </source>
</evidence>
<keyword evidence="3" id="KW-0227">DNA damage</keyword>
<dbReference type="EMBL" id="JAOSHN010000003">
    <property type="protein sequence ID" value="MCU7378599.1"/>
    <property type="molecule type" value="Genomic_DNA"/>
</dbReference>
<dbReference type="EC" id="3.4.-.-" evidence="8"/>
<sequence length="196" mass="22482">MCGRYTFYTSEEYREMNRVVRMIEEKYGKGSCPSGDIYPDNRVPILVGQGQKIDVDLLAWGFPRWDGKGLIINARSETAAEKKTFAYPLKSKRCIIPSTGFYEWKKQETGKGKDKYYFTLPGKNSVYMAGLFNAYEDQLRFVILTTGANASMAPIHHRMPLILENHELKDWLFDDQFAAGRVLKASPLLESRFLEA</sequence>
<dbReference type="Gene3D" id="3.90.1680.10">
    <property type="entry name" value="SOS response associated peptidase-like"/>
    <property type="match status" value="1"/>
</dbReference>
<reference evidence="9" key="1">
    <citation type="submission" date="2022-09" db="EMBL/GenBank/DDBJ databases">
        <title>Culturomic study of gut microbiota in children with autism spectrum disorder.</title>
        <authorList>
            <person name="Efimov B.A."/>
            <person name="Chaplin A.V."/>
            <person name="Sokolova S.R."/>
            <person name="Pikina A.P."/>
            <person name="Korzhanova M."/>
            <person name="Belova V."/>
            <person name="Korostin D."/>
        </authorList>
    </citation>
    <scope>NUCLEOTIDE SEQUENCE</scope>
    <source>
        <strain evidence="9">ASD5510</strain>
    </source>
</reference>
<proteinExistence type="inferred from homology"/>
<evidence type="ECO:0000256" key="3">
    <source>
        <dbReference type="ARBA" id="ARBA00022763"/>
    </source>
</evidence>
<keyword evidence="10" id="KW-1185">Reference proteome</keyword>
<evidence type="ECO:0000256" key="6">
    <source>
        <dbReference type="ARBA" id="ARBA00023125"/>
    </source>
</evidence>
<evidence type="ECO:0000256" key="1">
    <source>
        <dbReference type="ARBA" id="ARBA00008136"/>
    </source>
</evidence>
<name>A0A9J6QUM7_9FIRM</name>
<dbReference type="InterPro" id="IPR003738">
    <property type="entry name" value="SRAP"/>
</dbReference>
<organism evidence="9 10">
    <name type="scientific">Hominibacterium faecale</name>
    <dbReference type="NCBI Taxonomy" id="2839743"/>
    <lineage>
        <taxon>Bacteria</taxon>
        <taxon>Bacillati</taxon>
        <taxon>Bacillota</taxon>
        <taxon>Clostridia</taxon>
        <taxon>Peptostreptococcales</taxon>
        <taxon>Anaerovoracaceae</taxon>
        <taxon>Hominibacterium</taxon>
    </lineage>
</organism>
<comment type="similarity">
    <text evidence="1 8">Belongs to the SOS response-associated peptidase family.</text>
</comment>
<evidence type="ECO:0000313" key="10">
    <source>
        <dbReference type="Proteomes" id="UP001065549"/>
    </source>
</evidence>
<evidence type="ECO:0000256" key="4">
    <source>
        <dbReference type="ARBA" id="ARBA00022801"/>
    </source>
</evidence>